<organism evidence="4 5">
    <name type="scientific">Candidatus Devosia phytovorans</name>
    <dbReference type="NCBI Taxonomy" id="3121372"/>
    <lineage>
        <taxon>Bacteria</taxon>
        <taxon>Pseudomonadati</taxon>
        <taxon>Pseudomonadota</taxon>
        <taxon>Alphaproteobacteria</taxon>
        <taxon>Hyphomicrobiales</taxon>
        <taxon>Devosiaceae</taxon>
        <taxon>Devosia</taxon>
    </lineage>
</organism>
<accession>A0AAJ6AYN5</accession>
<reference evidence="4" key="1">
    <citation type="submission" date="2023-03" db="EMBL/GenBank/DDBJ databases">
        <title>Andean soil-derived lignocellulolytic bacterial consortium as a source of novel taxa and putative plastic-active enzymes.</title>
        <authorList>
            <person name="Diaz-Garcia L."/>
            <person name="Chuvochina M."/>
            <person name="Feuerriegel G."/>
            <person name="Bunk B."/>
            <person name="Sproer C."/>
            <person name="Streit W.R."/>
            <person name="Rodriguez L.M."/>
            <person name="Overmann J."/>
            <person name="Jimenez D.J."/>
        </authorList>
    </citation>
    <scope>NUCLEOTIDE SEQUENCE</scope>
    <source>
        <strain evidence="4">MAG 4196</strain>
    </source>
</reference>
<gene>
    <name evidence="4" type="ORF">P0Y65_16555</name>
</gene>
<dbReference type="EMBL" id="CP119312">
    <property type="protein sequence ID" value="WEK03785.1"/>
    <property type="molecule type" value="Genomic_DNA"/>
</dbReference>
<dbReference type="Pfam" id="PF01370">
    <property type="entry name" value="Epimerase"/>
    <property type="match status" value="1"/>
</dbReference>
<dbReference type="Gene3D" id="3.40.50.720">
    <property type="entry name" value="NAD(P)-binding Rossmann-like Domain"/>
    <property type="match status" value="1"/>
</dbReference>
<sequence>MIFTVLGSSGFIGGALTSRLRQHGHIVRTPARNEFPSTDDNLGHVIYCIGLTADFRRLPFETVNAHVSVLASYLKRCEFESFLYLSSTRVYVGSALAREDQSLSVNPGDASDIYNLSKLMGEALVFAQHNRTSRIARLSNVVGIDLNSENFLIDVCRQALSGKISIRTSLASMKDYIHVNDVVNYLVKISTDGQSGTYNVAFGKNITHGQIVERLQILTRCSVEVASSAPTVQYPVIDVEKLRNDFGPCEHNILDSIPEILSALS</sequence>
<evidence type="ECO:0000313" key="5">
    <source>
        <dbReference type="Proteomes" id="UP001217476"/>
    </source>
</evidence>
<dbReference type="InterPro" id="IPR001509">
    <property type="entry name" value="Epimerase_deHydtase"/>
</dbReference>
<protein>
    <submittedName>
        <fullName evidence="4">NAD(P)-dependent oxidoreductase</fullName>
    </submittedName>
</protein>
<dbReference type="AlphaFoldDB" id="A0AAJ6AYN5"/>
<dbReference type="Proteomes" id="UP001217476">
    <property type="component" value="Chromosome"/>
</dbReference>
<evidence type="ECO:0000256" key="2">
    <source>
        <dbReference type="ARBA" id="ARBA00007637"/>
    </source>
</evidence>
<dbReference type="PANTHER" id="PTHR43000">
    <property type="entry name" value="DTDP-D-GLUCOSE 4,6-DEHYDRATASE-RELATED"/>
    <property type="match status" value="1"/>
</dbReference>
<proteinExistence type="inferred from homology"/>
<evidence type="ECO:0000259" key="3">
    <source>
        <dbReference type="Pfam" id="PF01370"/>
    </source>
</evidence>
<comment type="pathway">
    <text evidence="1">Bacterial outer membrane biogenesis; LPS O-antigen biosynthesis.</text>
</comment>
<dbReference type="InterPro" id="IPR036291">
    <property type="entry name" value="NAD(P)-bd_dom_sf"/>
</dbReference>
<dbReference type="SUPFAM" id="SSF51735">
    <property type="entry name" value="NAD(P)-binding Rossmann-fold domains"/>
    <property type="match status" value="1"/>
</dbReference>
<name>A0AAJ6AYN5_9HYPH</name>
<evidence type="ECO:0000313" key="4">
    <source>
        <dbReference type="EMBL" id="WEK03785.1"/>
    </source>
</evidence>
<feature type="domain" description="NAD-dependent epimerase/dehydratase" evidence="3">
    <location>
        <begin position="68"/>
        <end position="201"/>
    </location>
</feature>
<comment type="similarity">
    <text evidence="2">Belongs to the NAD(P)-dependent epimerase/dehydratase family.</text>
</comment>
<evidence type="ECO:0000256" key="1">
    <source>
        <dbReference type="ARBA" id="ARBA00005125"/>
    </source>
</evidence>